<protein>
    <submittedName>
        <fullName evidence="1">Uncharacterized protein</fullName>
    </submittedName>
</protein>
<proteinExistence type="predicted"/>
<organism evidence="1 2">
    <name type="scientific">Campylobacter showae CSUNSWCD</name>
    <dbReference type="NCBI Taxonomy" id="1244083"/>
    <lineage>
        <taxon>Bacteria</taxon>
        <taxon>Pseudomonadati</taxon>
        <taxon>Campylobacterota</taxon>
        <taxon>Epsilonproteobacteria</taxon>
        <taxon>Campylobacterales</taxon>
        <taxon>Campylobacteraceae</taxon>
        <taxon>Campylobacter</taxon>
    </lineage>
</organism>
<evidence type="ECO:0000313" key="1">
    <source>
        <dbReference type="EMBL" id="EKU10526.1"/>
    </source>
</evidence>
<dbReference type="eggNOG" id="ENOG5031A2F">
    <property type="taxonomic scope" value="Bacteria"/>
</dbReference>
<comment type="caution">
    <text evidence="1">The sequence shown here is derived from an EMBL/GenBank/DDBJ whole genome shotgun (WGS) entry which is preliminary data.</text>
</comment>
<dbReference type="PATRIC" id="fig|1244083.3.peg.2096"/>
<sequence length="46" mass="5493">MSSKRGKFKAKFSTTKASNLARFVSKFYPILPFLTIKRINFYHHKR</sequence>
<dbReference type="EMBL" id="AMZQ01000012">
    <property type="protein sequence ID" value="EKU10526.1"/>
    <property type="molecule type" value="Genomic_DNA"/>
</dbReference>
<evidence type="ECO:0000313" key="2">
    <source>
        <dbReference type="Proteomes" id="UP000011939"/>
    </source>
</evidence>
<accession>M5IPB8</accession>
<dbReference type="AlphaFoldDB" id="M5IPB8"/>
<gene>
    <name evidence="1" type="ORF">CSUNSWCD_852</name>
</gene>
<dbReference type="Proteomes" id="UP000011939">
    <property type="component" value="Unassembled WGS sequence"/>
</dbReference>
<name>M5IPB8_9BACT</name>
<reference evidence="1 2" key="1">
    <citation type="journal article" date="2013" name="Genome Announc.">
        <title>Genome Sequence of Campylobacter showae UNSWCD, Isolated from a Patient with Crohn's Disease.</title>
        <authorList>
            <person name="Tay A.P."/>
            <person name="Kaakoush N.O."/>
            <person name="Deshpande N.P."/>
            <person name="Chen Z."/>
            <person name="Mitchell H."/>
            <person name="Wilkins M.R."/>
        </authorList>
    </citation>
    <scope>NUCLEOTIDE SEQUENCE [LARGE SCALE GENOMIC DNA]</scope>
    <source>
        <strain evidence="1 2">CSUNSWCD</strain>
    </source>
</reference>